<proteinExistence type="predicted"/>
<organism evidence="1 2">
    <name type="scientific">Atta colombica</name>
    <dbReference type="NCBI Taxonomy" id="520822"/>
    <lineage>
        <taxon>Eukaryota</taxon>
        <taxon>Metazoa</taxon>
        <taxon>Ecdysozoa</taxon>
        <taxon>Arthropoda</taxon>
        <taxon>Hexapoda</taxon>
        <taxon>Insecta</taxon>
        <taxon>Pterygota</taxon>
        <taxon>Neoptera</taxon>
        <taxon>Endopterygota</taxon>
        <taxon>Hymenoptera</taxon>
        <taxon>Apocrita</taxon>
        <taxon>Aculeata</taxon>
        <taxon>Formicoidea</taxon>
        <taxon>Formicidae</taxon>
        <taxon>Myrmicinae</taxon>
        <taxon>Atta</taxon>
    </lineage>
</organism>
<accession>A0A195BPB0</accession>
<sequence length="58" mass="6930">MNEQPDDDKSSFGYSITFNHRSLRRMPNDPLRGREYEWSPRHVSIILIRIGRDVEVLE</sequence>
<dbReference type="Proteomes" id="UP000078540">
    <property type="component" value="Unassembled WGS sequence"/>
</dbReference>
<evidence type="ECO:0000313" key="1">
    <source>
        <dbReference type="EMBL" id="KYM88352.1"/>
    </source>
</evidence>
<name>A0A195BPB0_9HYME</name>
<reference evidence="1 2" key="1">
    <citation type="submission" date="2015-09" db="EMBL/GenBank/DDBJ databases">
        <title>Atta colombica WGS genome.</title>
        <authorList>
            <person name="Nygaard S."/>
            <person name="Hu H."/>
            <person name="Boomsma J."/>
            <person name="Zhang G."/>
        </authorList>
    </citation>
    <scope>NUCLEOTIDE SEQUENCE [LARGE SCALE GENOMIC DNA]</scope>
    <source>
        <strain evidence="1">Treedump-2</strain>
        <tissue evidence="1">Whole body</tissue>
    </source>
</reference>
<keyword evidence="2" id="KW-1185">Reference proteome</keyword>
<evidence type="ECO:0000313" key="2">
    <source>
        <dbReference type="Proteomes" id="UP000078540"/>
    </source>
</evidence>
<dbReference type="AlphaFoldDB" id="A0A195BPB0"/>
<dbReference type="EMBL" id="KQ976424">
    <property type="protein sequence ID" value="KYM88352.1"/>
    <property type="molecule type" value="Genomic_DNA"/>
</dbReference>
<protein>
    <submittedName>
        <fullName evidence="1">Uncharacterized protein</fullName>
    </submittedName>
</protein>
<gene>
    <name evidence="1" type="ORF">ALC53_02834</name>
</gene>